<sequence length="236" mass="26381">MKKKINIAVVGLGNIGSYFCNEIVKKKKDILLKTGKNLNLLYVSAKNKNKKRLFKFKNRQWIHQPLKITKNPAVDIVVELIGGSDGLAKKIVISALKNKKHVITANKALIAKHGNYISYLAEKNKVNFEYEASVASGIPIIRCIKEGLISNKIFKLIGILNGTSNYILSRMEQTGKNFNEILKEAKKFGYAESNPKSDLNGDDVGSKIRILSSLCFNTLISRNNILIDGIYNIENK</sequence>
<dbReference type="GO" id="GO:0009088">
    <property type="term" value="P:threonine biosynthetic process"/>
    <property type="evidence" value="ECO:0007669"/>
    <property type="project" value="UniProtKB-UniPathway"/>
</dbReference>
<dbReference type="SUPFAM" id="SSF51735">
    <property type="entry name" value="NAD(P)-binding Rossmann-fold domains"/>
    <property type="match status" value="1"/>
</dbReference>
<dbReference type="GO" id="GO:0004412">
    <property type="term" value="F:homoserine dehydrogenase activity"/>
    <property type="evidence" value="ECO:0007669"/>
    <property type="project" value="UniProtKB-EC"/>
</dbReference>
<evidence type="ECO:0000256" key="2">
    <source>
        <dbReference type="ARBA" id="ARBA00005062"/>
    </source>
</evidence>
<comment type="pathway">
    <text evidence="2">Amino-acid biosynthesis; L-methionine biosynthesis via de novo pathway; L-homoserine from L-aspartate: step 3/3.</text>
</comment>
<dbReference type="AlphaFoldDB" id="A0A382RFJ5"/>
<feature type="non-terminal residue" evidence="12">
    <location>
        <position position="236"/>
    </location>
</feature>
<dbReference type="GO" id="GO:0009086">
    <property type="term" value="P:methionine biosynthetic process"/>
    <property type="evidence" value="ECO:0007669"/>
    <property type="project" value="UniProtKB-KW"/>
</dbReference>
<keyword evidence="9" id="KW-0486">Methionine biosynthesis</keyword>
<evidence type="ECO:0000259" key="11">
    <source>
        <dbReference type="Pfam" id="PF03447"/>
    </source>
</evidence>
<proteinExistence type="inferred from homology"/>
<organism evidence="12">
    <name type="scientific">marine metagenome</name>
    <dbReference type="NCBI Taxonomy" id="408172"/>
    <lineage>
        <taxon>unclassified sequences</taxon>
        <taxon>metagenomes</taxon>
        <taxon>ecological metagenomes</taxon>
    </lineage>
</organism>
<protein>
    <recommendedName>
        <fullName evidence="5">Homoserine dehydrogenase</fullName>
        <ecNumber evidence="4">1.1.1.3</ecNumber>
    </recommendedName>
</protein>
<reference evidence="12" key="1">
    <citation type="submission" date="2018-05" db="EMBL/GenBank/DDBJ databases">
        <authorList>
            <person name="Lanie J.A."/>
            <person name="Ng W.-L."/>
            <person name="Kazmierczak K.M."/>
            <person name="Andrzejewski T.M."/>
            <person name="Davidsen T.M."/>
            <person name="Wayne K.J."/>
            <person name="Tettelin H."/>
            <person name="Glass J.I."/>
            <person name="Rusch D."/>
            <person name="Podicherti R."/>
            <person name="Tsui H.-C.T."/>
            <person name="Winkler M.E."/>
        </authorList>
    </citation>
    <scope>NUCLEOTIDE SEQUENCE</scope>
</reference>
<dbReference type="UniPathway" id="UPA00051">
    <property type="reaction ID" value="UER00465"/>
</dbReference>
<keyword evidence="7" id="KW-0791">Threonine biosynthesis</keyword>
<comment type="pathway">
    <text evidence="1">Amino-acid biosynthesis; L-threonine biosynthesis; L-threonine from L-aspartate: step 3/5.</text>
</comment>
<dbReference type="PANTHER" id="PTHR43331:SF1">
    <property type="entry name" value="HOMOSERINE DEHYDROGENASE"/>
    <property type="match status" value="1"/>
</dbReference>
<evidence type="ECO:0000256" key="9">
    <source>
        <dbReference type="ARBA" id="ARBA00023167"/>
    </source>
</evidence>
<dbReference type="Gene3D" id="3.30.360.10">
    <property type="entry name" value="Dihydrodipicolinate Reductase, domain 2"/>
    <property type="match status" value="1"/>
</dbReference>
<dbReference type="UniPathway" id="UPA00050">
    <property type="reaction ID" value="UER00063"/>
</dbReference>
<evidence type="ECO:0000256" key="7">
    <source>
        <dbReference type="ARBA" id="ARBA00022697"/>
    </source>
</evidence>
<feature type="domain" description="Aspartate/homoserine dehydrogenase NAD-binding" evidence="11">
    <location>
        <begin position="11"/>
        <end position="131"/>
    </location>
</feature>
<evidence type="ECO:0000256" key="3">
    <source>
        <dbReference type="ARBA" id="ARBA00006753"/>
    </source>
</evidence>
<dbReference type="InterPro" id="IPR005106">
    <property type="entry name" value="Asp/hSer_DH_NAD-bd"/>
</dbReference>
<dbReference type="InterPro" id="IPR001342">
    <property type="entry name" value="HDH_cat"/>
</dbReference>
<dbReference type="InterPro" id="IPR036291">
    <property type="entry name" value="NAD(P)-bd_dom_sf"/>
</dbReference>
<dbReference type="EC" id="1.1.1.3" evidence="4"/>
<gene>
    <name evidence="12" type="ORF">METZ01_LOCUS348195</name>
</gene>
<keyword evidence="6" id="KW-0028">Amino-acid biosynthesis</keyword>
<dbReference type="InterPro" id="IPR019811">
    <property type="entry name" value="HDH_CS"/>
</dbReference>
<dbReference type="Pfam" id="PF00742">
    <property type="entry name" value="Homoserine_dh"/>
    <property type="match status" value="1"/>
</dbReference>
<comment type="similarity">
    <text evidence="3">Belongs to the homoserine dehydrogenase family.</text>
</comment>
<dbReference type="FunFam" id="3.30.360.10:FF:000005">
    <property type="entry name" value="Homoserine dehydrogenase"/>
    <property type="match status" value="1"/>
</dbReference>
<accession>A0A382RFJ5</accession>
<feature type="domain" description="Homoserine dehydrogenase catalytic" evidence="10">
    <location>
        <begin position="139"/>
        <end position="235"/>
    </location>
</feature>
<name>A0A382RFJ5_9ZZZZ</name>
<evidence type="ECO:0000256" key="8">
    <source>
        <dbReference type="ARBA" id="ARBA00023002"/>
    </source>
</evidence>
<evidence type="ECO:0000256" key="5">
    <source>
        <dbReference type="ARBA" id="ARBA00013376"/>
    </source>
</evidence>
<dbReference type="Pfam" id="PF03447">
    <property type="entry name" value="NAD_binding_3"/>
    <property type="match status" value="1"/>
</dbReference>
<dbReference type="Gene3D" id="3.40.50.720">
    <property type="entry name" value="NAD(P)-binding Rossmann-like Domain"/>
    <property type="match status" value="1"/>
</dbReference>
<dbReference type="SUPFAM" id="SSF55347">
    <property type="entry name" value="Glyceraldehyde-3-phosphate dehydrogenase-like, C-terminal domain"/>
    <property type="match status" value="1"/>
</dbReference>
<evidence type="ECO:0000256" key="1">
    <source>
        <dbReference type="ARBA" id="ARBA00005056"/>
    </source>
</evidence>
<evidence type="ECO:0000256" key="6">
    <source>
        <dbReference type="ARBA" id="ARBA00022605"/>
    </source>
</evidence>
<dbReference type="EMBL" id="UINC01120702">
    <property type="protein sequence ID" value="SVC95341.1"/>
    <property type="molecule type" value="Genomic_DNA"/>
</dbReference>
<dbReference type="PANTHER" id="PTHR43331">
    <property type="entry name" value="HOMOSERINE DEHYDROGENASE"/>
    <property type="match status" value="1"/>
</dbReference>
<dbReference type="NCBIfam" id="NF004976">
    <property type="entry name" value="PRK06349.1"/>
    <property type="match status" value="1"/>
</dbReference>
<evidence type="ECO:0000256" key="4">
    <source>
        <dbReference type="ARBA" id="ARBA00013213"/>
    </source>
</evidence>
<dbReference type="PROSITE" id="PS01042">
    <property type="entry name" value="HOMOSER_DHGENASE"/>
    <property type="match status" value="1"/>
</dbReference>
<evidence type="ECO:0000313" key="12">
    <source>
        <dbReference type="EMBL" id="SVC95341.1"/>
    </source>
</evidence>
<keyword evidence="8" id="KW-0560">Oxidoreductase</keyword>
<evidence type="ECO:0000259" key="10">
    <source>
        <dbReference type="Pfam" id="PF00742"/>
    </source>
</evidence>
<dbReference type="GO" id="GO:0050661">
    <property type="term" value="F:NADP binding"/>
    <property type="evidence" value="ECO:0007669"/>
    <property type="project" value="InterPro"/>
</dbReference>